<evidence type="ECO:0000313" key="6">
    <source>
        <dbReference type="EMBL" id="OIR03991.1"/>
    </source>
</evidence>
<dbReference type="InterPro" id="IPR010982">
    <property type="entry name" value="Lambda_DNA-bd_dom_sf"/>
</dbReference>
<evidence type="ECO:0000259" key="5">
    <source>
        <dbReference type="PROSITE" id="PS50932"/>
    </source>
</evidence>
<sequence>MNTVVQPRTAPTLQAVARLAGVSVSTASRCMSGATTVAEATRRRVLDAAEKTGYQYNTLVGQVMSATRRGVALNHLGTVAFVTPVASAREWRLTPTLARNWEAATERAKAFGFQITEFALSSRGMTGRRLGEILKARGISGVLLAAFPMEPFEVSLPWEDFAVVQVGHRMPAPRIDCVVSDHTEAVVMAGRVITGRGYRRIGLAIERYQDGITGGRWSLGFAGLRSTVRSVGSVPPLLPETMTREVFLKWVAAHKVDCVLTLSTFRNEPNRMDAWLTSAGRRVAKEIGLVSLDLTPVHSDWSGVEQHSDEIGRAAVDMLFSKLHAGERGIPKLPRTLQVHGHWRDGLTLRGDA</sequence>
<gene>
    <name evidence="6" type="primary">degA_6</name>
    <name evidence="6" type="ORF">GALL_139280</name>
</gene>
<reference evidence="6" key="1">
    <citation type="submission" date="2016-10" db="EMBL/GenBank/DDBJ databases">
        <title>Sequence of Gallionella enrichment culture.</title>
        <authorList>
            <person name="Poehlein A."/>
            <person name="Muehling M."/>
            <person name="Daniel R."/>
        </authorList>
    </citation>
    <scope>NUCLEOTIDE SEQUENCE</scope>
</reference>
<dbReference type="PANTHER" id="PTHR30146">
    <property type="entry name" value="LACI-RELATED TRANSCRIPTIONAL REPRESSOR"/>
    <property type="match status" value="1"/>
</dbReference>
<keyword evidence="3" id="KW-0238">DNA-binding</keyword>
<dbReference type="InterPro" id="IPR000843">
    <property type="entry name" value="HTH_LacI"/>
</dbReference>
<dbReference type="GO" id="GO:0000976">
    <property type="term" value="F:transcription cis-regulatory region binding"/>
    <property type="evidence" value="ECO:0007669"/>
    <property type="project" value="TreeGrafter"/>
</dbReference>
<evidence type="ECO:0000256" key="4">
    <source>
        <dbReference type="ARBA" id="ARBA00023163"/>
    </source>
</evidence>
<organism evidence="6">
    <name type="scientific">mine drainage metagenome</name>
    <dbReference type="NCBI Taxonomy" id="410659"/>
    <lineage>
        <taxon>unclassified sequences</taxon>
        <taxon>metagenomes</taxon>
        <taxon>ecological metagenomes</taxon>
    </lineage>
</organism>
<keyword evidence="2" id="KW-0805">Transcription regulation</keyword>
<name>A0A1J5S6Q7_9ZZZZ</name>
<dbReference type="Pfam" id="PF00356">
    <property type="entry name" value="LacI"/>
    <property type="match status" value="1"/>
</dbReference>
<dbReference type="GO" id="GO:0003700">
    <property type="term" value="F:DNA-binding transcription factor activity"/>
    <property type="evidence" value="ECO:0007669"/>
    <property type="project" value="TreeGrafter"/>
</dbReference>
<evidence type="ECO:0000256" key="1">
    <source>
        <dbReference type="ARBA" id="ARBA00022491"/>
    </source>
</evidence>
<proteinExistence type="predicted"/>
<dbReference type="CDD" id="cd01392">
    <property type="entry name" value="HTH_LacI"/>
    <property type="match status" value="1"/>
</dbReference>
<keyword evidence="4" id="KW-0804">Transcription</keyword>
<feature type="domain" description="HTH lacI-type" evidence="5">
    <location>
        <begin position="11"/>
        <end position="65"/>
    </location>
</feature>
<dbReference type="SUPFAM" id="SSF47413">
    <property type="entry name" value="lambda repressor-like DNA-binding domains"/>
    <property type="match status" value="1"/>
</dbReference>
<comment type="caution">
    <text evidence="6">The sequence shown here is derived from an EMBL/GenBank/DDBJ whole genome shotgun (WGS) entry which is preliminary data.</text>
</comment>
<dbReference type="PROSITE" id="PS50932">
    <property type="entry name" value="HTH_LACI_2"/>
    <property type="match status" value="1"/>
</dbReference>
<accession>A0A1J5S6Q7</accession>
<dbReference type="Gene3D" id="3.40.50.2300">
    <property type="match status" value="2"/>
</dbReference>
<dbReference type="InterPro" id="IPR028082">
    <property type="entry name" value="Peripla_BP_I"/>
</dbReference>
<dbReference type="EMBL" id="MLJW01000061">
    <property type="protein sequence ID" value="OIR03991.1"/>
    <property type="molecule type" value="Genomic_DNA"/>
</dbReference>
<evidence type="ECO:0000256" key="3">
    <source>
        <dbReference type="ARBA" id="ARBA00023125"/>
    </source>
</evidence>
<dbReference type="Gene3D" id="1.10.260.40">
    <property type="entry name" value="lambda repressor-like DNA-binding domains"/>
    <property type="match status" value="1"/>
</dbReference>
<evidence type="ECO:0000256" key="2">
    <source>
        <dbReference type="ARBA" id="ARBA00023015"/>
    </source>
</evidence>
<dbReference type="SUPFAM" id="SSF53822">
    <property type="entry name" value="Periplasmic binding protein-like I"/>
    <property type="match status" value="1"/>
</dbReference>
<dbReference type="SMART" id="SM00354">
    <property type="entry name" value="HTH_LACI"/>
    <property type="match status" value="1"/>
</dbReference>
<dbReference type="PANTHER" id="PTHR30146:SF148">
    <property type="entry name" value="HTH-TYPE TRANSCRIPTIONAL REPRESSOR PURR-RELATED"/>
    <property type="match status" value="1"/>
</dbReference>
<keyword evidence="1" id="KW-0678">Repressor</keyword>
<dbReference type="AlphaFoldDB" id="A0A1J5S6Q7"/>
<protein>
    <submittedName>
        <fullName evidence="6">HTH-type transcriptional regulator DegA</fullName>
    </submittedName>
</protein>